<gene>
    <name evidence="2" type="ORF">QE152_g11174</name>
</gene>
<dbReference type="AlphaFoldDB" id="A0AAW1LM83"/>
<sequence length="451" mass="51695">MWTALKTVFERKGVASQLYLRKKLLLMKYLKSDSLEKHFLKFEEVVRELKSVGATLEDIDIVCHLLLTVVRELKSVGATLEDIDIVCHLLLTLPKNFDPIVTALETMDADKLKLEFVKGKLLDYEMKRRHEVTEACDTTASPAAFSSNFKPRYHNRKVPLKPGRASHLKNKCWFRKQAQEVEKEVLHKKTEEHIAFVATALQTASTNTVKWYVDSGATDHMVNSEYCFSSVKNLNNPVNISVAKNDESLRATKIGTISIILNENKYSKKAEIKDVLYVENLRHNLLSVQKLEKSGFKVIFEKGCVYIKNNLTLLAVGYMFQTFGATVCWNTRKQNSVALSSTEAEYIALSEAAKEGIWLNNLLKEFGFTKLNVAIFEDNQSCIKLTQKWEHKRTKHIDIRYNFIQDVVKKNIISISYISTNDQTADVLTKNLGCELFNKHRYNLGLRELKE</sequence>
<keyword evidence="3" id="KW-1185">Reference proteome</keyword>
<dbReference type="PANTHER" id="PTHR11439">
    <property type="entry name" value="GAG-POL-RELATED RETROTRANSPOSON"/>
    <property type="match status" value="1"/>
</dbReference>
<evidence type="ECO:0000313" key="3">
    <source>
        <dbReference type="Proteomes" id="UP001458880"/>
    </source>
</evidence>
<dbReference type="InterPro" id="IPR054722">
    <property type="entry name" value="PolX-like_BBD"/>
</dbReference>
<dbReference type="PANTHER" id="PTHR11439:SF483">
    <property type="entry name" value="PEPTIDE SYNTHASE GLIP-LIKE, PUTATIVE (AFU_ORTHOLOGUE AFUA_3G12920)-RELATED"/>
    <property type="match status" value="1"/>
</dbReference>
<accession>A0AAW1LM83</accession>
<name>A0AAW1LM83_POPJA</name>
<evidence type="ECO:0000313" key="2">
    <source>
        <dbReference type="EMBL" id="KAK9736894.1"/>
    </source>
</evidence>
<feature type="domain" description="Retrovirus-related Pol polyprotein from transposon TNT 1-94-like beta-barrel" evidence="1">
    <location>
        <begin position="211"/>
        <end position="296"/>
    </location>
</feature>
<dbReference type="Pfam" id="PF14223">
    <property type="entry name" value="Retrotran_gag_2"/>
    <property type="match status" value="1"/>
</dbReference>
<reference evidence="2 3" key="1">
    <citation type="journal article" date="2024" name="BMC Genomics">
        <title>De novo assembly and annotation of Popillia japonica's genome with initial clues to its potential as an invasive pest.</title>
        <authorList>
            <person name="Cucini C."/>
            <person name="Boschi S."/>
            <person name="Funari R."/>
            <person name="Cardaioli E."/>
            <person name="Iannotti N."/>
            <person name="Marturano G."/>
            <person name="Paoli F."/>
            <person name="Bruttini M."/>
            <person name="Carapelli A."/>
            <person name="Frati F."/>
            <person name="Nardi F."/>
        </authorList>
    </citation>
    <scope>NUCLEOTIDE SEQUENCE [LARGE SCALE GENOMIC DNA]</scope>
    <source>
        <strain evidence="2">DMR45628</strain>
    </source>
</reference>
<dbReference type="Proteomes" id="UP001458880">
    <property type="component" value="Unassembled WGS sequence"/>
</dbReference>
<dbReference type="EMBL" id="JASPKY010000107">
    <property type="protein sequence ID" value="KAK9736894.1"/>
    <property type="molecule type" value="Genomic_DNA"/>
</dbReference>
<organism evidence="2 3">
    <name type="scientific">Popillia japonica</name>
    <name type="common">Japanese beetle</name>
    <dbReference type="NCBI Taxonomy" id="7064"/>
    <lineage>
        <taxon>Eukaryota</taxon>
        <taxon>Metazoa</taxon>
        <taxon>Ecdysozoa</taxon>
        <taxon>Arthropoda</taxon>
        <taxon>Hexapoda</taxon>
        <taxon>Insecta</taxon>
        <taxon>Pterygota</taxon>
        <taxon>Neoptera</taxon>
        <taxon>Endopterygota</taxon>
        <taxon>Coleoptera</taxon>
        <taxon>Polyphaga</taxon>
        <taxon>Scarabaeiformia</taxon>
        <taxon>Scarabaeidae</taxon>
        <taxon>Rutelinae</taxon>
        <taxon>Popillia</taxon>
    </lineage>
</organism>
<dbReference type="Pfam" id="PF22936">
    <property type="entry name" value="Pol_BBD"/>
    <property type="match status" value="1"/>
</dbReference>
<protein>
    <recommendedName>
        <fullName evidence="1">Retrovirus-related Pol polyprotein from transposon TNT 1-94-like beta-barrel domain-containing protein</fullName>
    </recommendedName>
</protein>
<proteinExistence type="predicted"/>
<evidence type="ECO:0000259" key="1">
    <source>
        <dbReference type="Pfam" id="PF22936"/>
    </source>
</evidence>
<dbReference type="CDD" id="cd09272">
    <property type="entry name" value="RNase_HI_RT_Ty1"/>
    <property type="match status" value="1"/>
</dbReference>
<comment type="caution">
    <text evidence="2">The sequence shown here is derived from an EMBL/GenBank/DDBJ whole genome shotgun (WGS) entry which is preliminary data.</text>
</comment>